<feature type="region of interest" description="Disordered" evidence="1">
    <location>
        <begin position="131"/>
        <end position="191"/>
    </location>
</feature>
<keyword evidence="2" id="KW-0732">Signal</keyword>
<gene>
    <name evidence="3" type="ORF">SAMN02745149_00865</name>
</gene>
<feature type="compositionally biased region" description="Low complexity" evidence="1">
    <location>
        <begin position="147"/>
        <end position="157"/>
    </location>
</feature>
<feature type="compositionally biased region" description="Basic and acidic residues" evidence="1">
    <location>
        <begin position="174"/>
        <end position="185"/>
    </location>
</feature>
<evidence type="ECO:0000256" key="2">
    <source>
        <dbReference type="SAM" id="SignalP"/>
    </source>
</evidence>
<evidence type="ECO:0000313" key="4">
    <source>
        <dbReference type="Proteomes" id="UP000190423"/>
    </source>
</evidence>
<dbReference type="PROSITE" id="PS51257">
    <property type="entry name" value="PROKAR_LIPOPROTEIN"/>
    <property type="match status" value="1"/>
</dbReference>
<evidence type="ECO:0000256" key="1">
    <source>
        <dbReference type="SAM" id="MobiDB-lite"/>
    </source>
</evidence>
<name>A0A1T4JWH0_TREPO</name>
<sequence>MKKILYVFLIFVVLMAFSCASNPASVSDISEAAEDFAEVTEDGVYSEEDEPSLGEAYEAELEPVQVDALPVLQEIEEPAAEPEAELIPEIEEPSVQEIPSEEITAGEDTDSVIQPDFETAEKPSMAQAEIQPPFDSGVTGAVQEPAVSSGGEVVSSGTEADFTEQTAAEDFSENDGKSLPEKEVEPPVPSRSMTIKRNQLIDVVYPGKGWIYQENIDEEGNSDVRNKNFIFGGRKLGGENQSFTLRSRVPGKFLLHFYKNDTLTGNYIDDYLEVVVTDEAADSSSGHIMAPSYAEVVPPKAKITAETIKAEKLVGQQKSEKAEEEAKKAPGASPSEKAPERSVSSEKGVSSVSVPEESGVKTVVQTSDSKPDEHSPSVNVPGVRTDSSSGKKTPEKNGAPELKNTSSLSADDLLKTARSLYDEKQYAQAFDAIKLFFDKAVEKMDEGLYLQGQILEAKSEVQNIKGAVDSYDLLVKNYPASRLWDAAKKRSIYLKRFYINIR</sequence>
<feature type="compositionally biased region" description="Acidic residues" evidence="1">
    <location>
        <begin position="80"/>
        <end position="94"/>
    </location>
</feature>
<dbReference type="EMBL" id="FUWG01000005">
    <property type="protein sequence ID" value="SJZ34592.1"/>
    <property type="molecule type" value="Genomic_DNA"/>
</dbReference>
<dbReference type="OrthoDB" id="360241at2"/>
<dbReference type="STRING" id="261392.SAMN02745149_00865"/>
<organism evidence="3 4">
    <name type="scientific">Treponema porcinum</name>
    <dbReference type="NCBI Taxonomy" id="261392"/>
    <lineage>
        <taxon>Bacteria</taxon>
        <taxon>Pseudomonadati</taxon>
        <taxon>Spirochaetota</taxon>
        <taxon>Spirochaetia</taxon>
        <taxon>Spirochaetales</taxon>
        <taxon>Treponemataceae</taxon>
        <taxon>Treponema</taxon>
    </lineage>
</organism>
<dbReference type="InterPro" id="IPR011990">
    <property type="entry name" value="TPR-like_helical_dom_sf"/>
</dbReference>
<feature type="region of interest" description="Disordered" evidence="1">
    <location>
        <begin position="80"/>
        <end position="111"/>
    </location>
</feature>
<dbReference type="Proteomes" id="UP000190423">
    <property type="component" value="Unassembled WGS sequence"/>
</dbReference>
<reference evidence="3 4" key="1">
    <citation type="submission" date="2017-02" db="EMBL/GenBank/DDBJ databases">
        <authorList>
            <person name="Peterson S.W."/>
        </authorList>
    </citation>
    <scope>NUCLEOTIDE SEQUENCE [LARGE SCALE GENOMIC DNA]</scope>
    <source>
        <strain evidence="3 4">ATCC BAA-908</strain>
    </source>
</reference>
<keyword evidence="4" id="KW-1185">Reference proteome</keyword>
<dbReference type="AlphaFoldDB" id="A0A1T4JWH0"/>
<feature type="compositionally biased region" description="Basic and acidic residues" evidence="1">
    <location>
        <begin position="314"/>
        <end position="328"/>
    </location>
</feature>
<protein>
    <recommendedName>
        <fullName evidence="5">Outer membrane lipoprotein BamD-like domain-containing protein</fullName>
    </recommendedName>
</protein>
<proteinExistence type="predicted"/>
<dbReference type="GeneID" id="78316178"/>
<dbReference type="RefSeq" id="WP_078932777.1">
    <property type="nucleotide sequence ID" value="NZ_FUWG01000005.1"/>
</dbReference>
<evidence type="ECO:0000313" key="3">
    <source>
        <dbReference type="EMBL" id="SJZ34592.1"/>
    </source>
</evidence>
<feature type="chain" id="PRO_5012233556" description="Outer membrane lipoprotein BamD-like domain-containing protein" evidence="2">
    <location>
        <begin position="21"/>
        <end position="502"/>
    </location>
</feature>
<feature type="signal peptide" evidence="2">
    <location>
        <begin position="1"/>
        <end position="20"/>
    </location>
</feature>
<accession>A0A1T4JWH0</accession>
<dbReference type="Gene3D" id="1.25.40.10">
    <property type="entry name" value="Tetratricopeptide repeat domain"/>
    <property type="match status" value="1"/>
</dbReference>
<feature type="region of interest" description="Disordered" evidence="1">
    <location>
        <begin position="314"/>
        <end position="405"/>
    </location>
</feature>
<evidence type="ECO:0008006" key="5">
    <source>
        <dbReference type="Google" id="ProtNLM"/>
    </source>
</evidence>
<feature type="compositionally biased region" description="Low complexity" evidence="1">
    <location>
        <begin position="345"/>
        <end position="361"/>
    </location>
</feature>